<keyword evidence="3" id="KW-0812">Transmembrane</keyword>
<evidence type="ECO:0000256" key="3">
    <source>
        <dbReference type="SAM" id="Phobius"/>
    </source>
</evidence>
<reference evidence="5" key="1">
    <citation type="journal article" date="2019" name="Int. J. Syst. Evol. Microbiol.">
        <title>The Global Catalogue of Microorganisms (GCM) 10K type strain sequencing project: providing services to taxonomists for standard genome sequencing and annotation.</title>
        <authorList>
            <consortium name="The Broad Institute Genomics Platform"/>
            <consortium name="The Broad Institute Genome Sequencing Center for Infectious Disease"/>
            <person name="Wu L."/>
            <person name="Ma J."/>
        </authorList>
    </citation>
    <scope>NUCLEOTIDE SEQUENCE [LARGE SCALE GENOMIC DNA]</scope>
    <source>
        <strain evidence="5">CCM 7132</strain>
    </source>
</reference>
<dbReference type="Gene3D" id="1.10.287.470">
    <property type="entry name" value="Helix hairpin bin"/>
    <property type="match status" value="1"/>
</dbReference>
<keyword evidence="3" id="KW-1133">Transmembrane helix</keyword>
<comment type="caution">
    <text evidence="4">The sequence shown here is derived from an EMBL/GenBank/DDBJ whole genome shotgun (WGS) entry which is preliminary data.</text>
</comment>
<evidence type="ECO:0000256" key="1">
    <source>
        <dbReference type="ARBA" id="ARBA00004196"/>
    </source>
</evidence>
<keyword evidence="2" id="KW-0175">Coiled coil</keyword>
<organism evidence="4 5">
    <name type="scientific">Asaia siamensis</name>
    <dbReference type="NCBI Taxonomy" id="110479"/>
    <lineage>
        <taxon>Bacteria</taxon>
        <taxon>Pseudomonadati</taxon>
        <taxon>Pseudomonadota</taxon>
        <taxon>Alphaproteobacteria</taxon>
        <taxon>Acetobacterales</taxon>
        <taxon>Acetobacteraceae</taxon>
        <taxon>Asaia</taxon>
    </lineage>
</organism>
<dbReference type="Gene3D" id="2.40.30.170">
    <property type="match status" value="1"/>
</dbReference>
<keyword evidence="5" id="KW-1185">Reference proteome</keyword>
<evidence type="ECO:0000256" key="2">
    <source>
        <dbReference type="ARBA" id="ARBA00023054"/>
    </source>
</evidence>
<gene>
    <name evidence="4" type="ORF">GCM10007207_17620</name>
</gene>
<dbReference type="InterPro" id="IPR050465">
    <property type="entry name" value="UPF0194_transport"/>
</dbReference>
<protein>
    <recommendedName>
        <fullName evidence="6">Membrane fusion protein biotin-lipoyl like domain-containing protein</fullName>
    </recommendedName>
</protein>
<name>A0ABQ1M2I4_9PROT</name>
<evidence type="ECO:0000313" key="4">
    <source>
        <dbReference type="EMBL" id="GGC32600.1"/>
    </source>
</evidence>
<accession>A0ABQ1M2I4</accession>
<keyword evidence="3" id="KW-0472">Membrane</keyword>
<evidence type="ECO:0008006" key="6">
    <source>
        <dbReference type="Google" id="ProtNLM"/>
    </source>
</evidence>
<feature type="transmembrane region" description="Helical" evidence="3">
    <location>
        <begin position="137"/>
        <end position="157"/>
    </location>
</feature>
<dbReference type="SUPFAM" id="SSF111369">
    <property type="entry name" value="HlyD-like secretion proteins"/>
    <property type="match status" value="1"/>
</dbReference>
<sequence>MVNETRNVVQYSHAAFFEDRTRELRAVSGTPDFDPDGTFARWLKAVSGSFLSKQPESHERDALAGGADNADILPPFFLSLPLEWNGHELGILLLGRHTAFSDGHELAILQRIGPAIGQALFCVQAQPRKVPRVRRSVMIAGIGLLALGCFPVHSSMIGRAEIIPSEPAQLVAPFESVVLDLKVDPNQPVKKGQVLIELDRAQIQNALSVARESLAVAETQYQEALESGVDDVKARTEIGPLQDKIESAKADVTYQASLLEKTVIRAPIDGIALFADRLAWTGKPAQTGEKILVVAPRRSRMLKIAIAPDGLWHVADSAPVVFYNNSRPEHPVHGQLISHAYAPKQLGDMSSVYEFRADLDNEAHLGDEGTGKIVGPRTLLALWIFRRPWQVIRPWL</sequence>
<comment type="subcellular location">
    <subcellularLocation>
        <location evidence="1">Cell envelope</location>
    </subcellularLocation>
</comment>
<dbReference type="Proteomes" id="UP000637769">
    <property type="component" value="Unassembled WGS sequence"/>
</dbReference>
<dbReference type="PANTHER" id="PTHR32347">
    <property type="entry name" value="EFFLUX SYSTEM COMPONENT YKNX-RELATED"/>
    <property type="match status" value="1"/>
</dbReference>
<dbReference type="PANTHER" id="PTHR32347:SF23">
    <property type="entry name" value="BLL5650 PROTEIN"/>
    <property type="match status" value="1"/>
</dbReference>
<evidence type="ECO:0000313" key="5">
    <source>
        <dbReference type="Proteomes" id="UP000637769"/>
    </source>
</evidence>
<dbReference type="Gene3D" id="2.40.50.100">
    <property type="match status" value="1"/>
</dbReference>
<proteinExistence type="predicted"/>
<dbReference type="EMBL" id="BMCH01000004">
    <property type="protein sequence ID" value="GGC32600.1"/>
    <property type="molecule type" value="Genomic_DNA"/>
</dbReference>